<dbReference type="GO" id="GO:0008270">
    <property type="term" value="F:zinc ion binding"/>
    <property type="evidence" value="ECO:0007669"/>
    <property type="project" value="InterPro"/>
</dbReference>
<dbReference type="AlphaFoldDB" id="A0A1N7IRR5"/>
<keyword evidence="1" id="KW-0479">Metal-binding</keyword>
<evidence type="ECO:0000256" key="2">
    <source>
        <dbReference type="ARBA" id="ARBA00022833"/>
    </source>
</evidence>
<keyword evidence="5" id="KW-1185">Reference proteome</keyword>
<name>A0A1N7IRR5_9BACL</name>
<dbReference type="PROSITE" id="PS51747">
    <property type="entry name" value="CYT_DCMP_DEAMINASES_2"/>
    <property type="match status" value="1"/>
</dbReference>
<evidence type="ECO:0000259" key="3">
    <source>
        <dbReference type="PROSITE" id="PS51747"/>
    </source>
</evidence>
<dbReference type="GO" id="GO:0006152">
    <property type="term" value="P:purine nucleoside catabolic process"/>
    <property type="evidence" value="ECO:0007669"/>
    <property type="project" value="TreeGrafter"/>
</dbReference>
<accession>A0A1N7IRR5</accession>
<dbReference type="PANTHER" id="PTHR11079:SF161">
    <property type="entry name" value="CMP_DCMP-TYPE DEAMINASE DOMAIN-CONTAINING PROTEIN"/>
    <property type="match status" value="1"/>
</dbReference>
<dbReference type="InterPro" id="IPR016193">
    <property type="entry name" value="Cytidine_deaminase-like"/>
</dbReference>
<feature type="domain" description="CMP/dCMP-type deaminase" evidence="3">
    <location>
        <begin position="1"/>
        <end position="114"/>
    </location>
</feature>
<sequence>MDRNHWMQTAIELAYENTRREKGRPFGAIIVKDGKIVGKGVNQILATHDPTMHAELEAIREASRTLATSDLSDCELYASGKPCPMCLAAIYWANIQRVYYAYTEEEAAEAGLSAQYVYDQLALPEEKREIQLTPMEKDTSVKNPYALWKEINR</sequence>
<dbReference type="InterPro" id="IPR002125">
    <property type="entry name" value="CMP_dCMP_dom"/>
</dbReference>
<dbReference type="Pfam" id="PF00383">
    <property type="entry name" value="dCMP_cyt_deam_1"/>
    <property type="match status" value="1"/>
</dbReference>
<evidence type="ECO:0000256" key="1">
    <source>
        <dbReference type="ARBA" id="ARBA00022723"/>
    </source>
</evidence>
<dbReference type="RefSeq" id="WP_076522958.1">
    <property type="nucleotide sequence ID" value="NZ_CP048103.1"/>
</dbReference>
<keyword evidence="2" id="KW-0862">Zinc</keyword>
<dbReference type="SUPFAM" id="SSF53927">
    <property type="entry name" value="Cytidine deaminase-like"/>
    <property type="match status" value="1"/>
</dbReference>
<gene>
    <name evidence="4" type="ORF">SAMN05421790_101285</name>
</gene>
<dbReference type="PANTHER" id="PTHR11079">
    <property type="entry name" value="CYTOSINE DEAMINASE FAMILY MEMBER"/>
    <property type="match status" value="1"/>
</dbReference>
<dbReference type="Proteomes" id="UP000186795">
    <property type="component" value="Unassembled WGS sequence"/>
</dbReference>
<reference evidence="5" key="1">
    <citation type="submission" date="2017-01" db="EMBL/GenBank/DDBJ databases">
        <authorList>
            <person name="Varghese N."/>
            <person name="Submissions S."/>
        </authorList>
    </citation>
    <scope>NUCLEOTIDE SEQUENCE [LARGE SCALE GENOMIC DNA]</scope>
    <source>
        <strain evidence="5">DSM 45196</strain>
    </source>
</reference>
<dbReference type="Gene3D" id="3.40.140.10">
    <property type="entry name" value="Cytidine Deaminase, domain 2"/>
    <property type="match status" value="1"/>
</dbReference>
<dbReference type="EMBL" id="FTOD01000001">
    <property type="protein sequence ID" value="SIS39778.1"/>
    <property type="molecule type" value="Genomic_DNA"/>
</dbReference>
<evidence type="ECO:0000313" key="4">
    <source>
        <dbReference type="EMBL" id="SIS39778.1"/>
    </source>
</evidence>
<organism evidence="4 5">
    <name type="scientific">Kroppenstedtia eburnea</name>
    <dbReference type="NCBI Taxonomy" id="714067"/>
    <lineage>
        <taxon>Bacteria</taxon>
        <taxon>Bacillati</taxon>
        <taxon>Bacillota</taxon>
        <taxon>Bacilli</taxon>
        <taxon>Bacillales</taxon>
        <taxon>Thermoactinomycetaceae</taxon>
        <taxon>Kroppenstedtia</taxon>
    </lineage>
</organism>
<dbReference type="PROSITE" id="PS00903">
    <property type="entry name" value="CYT_DCMP_DEAMINASES_1"/>
    <property type="match status" value="1"/>
</dbReference>
<dbReference type="OrthoDB" id="9802676at2"/>
<protein>
    <submittedName>
        <fullName evidence="4">Guanine deaminase</fullName>
    </submittedName>
</protein>
<dbReference type="GO" id="GO:0047974">
    <property type="term" value="F:guanosine deaminase activity"/>
    <property type="evidence" value="ECO:0007669"/>
    <property type="project" value="TreeGrafter"/>
</dbReference>
<proteinExistence type="predicted"/>
<dbReference type="CDD" id="cd01285">
    <property type="entry name" value="nucleoside_deaminase"/>
    <property type="match status" value="1"/>
</dbReference>
<evidence type="ECO:0000313" key="5">
    <source>
        <dbReference type="Proteomes" id="UP000186795"/>
    </source>
</evidence>
<dbReference type="InterPro" id="IPR016192">
    <property type="entry name" value="APOBEC/CMP_deaminase_Zn-bd"/>
</dbReference>